<dbReference type="EMBL" id="JAHWGI010000990">
    <property type="protein sequence ID" value="KAK3920218.1"/>
    <property type="molecule type" value="Genomic_DNA"/>
</dbReference>
<dbReference type="Gene3D" id="3.30.40.10">
    <property type="entry name" value="Zinc/RING finger domain, C3HC4 (zinc finger)"/>
    <property type="match status" value="1"/>
</dbReference>
<evidence type="ECO:0000256" key="5">
    <source>
        <dbReference type="SAM" id="MobiDB-lite"/>
    </source>
</evidence>
<evidence type="ECO:0000259" key="6">
    <source>
        <dbReference type="PROSITE" id="PS50089"/>
    </source>
</evidence>
<evidence type="ECO:0000313" key="8">
    <source>
        <dbReference type="Proteomes" id="UP001219518"/>
    </source>
</evidence>
<organism evidence="7 8">
    <name type="scientific">Frankliniella fusca</name>
    <dbReference type="NCBI Taxonomy" id="407009"/>
    <lineage>
        <taxon>Eukaryota</taxon>
        <taxon>Metazoa</taxon>
        <taxon>Ecdysozoa</taxon>
        <taxon>Arthropoda</taxon>
        <taxon>Hexapoda</taxon>
        <taxon>Insecta</taxon>
        <taxon>Pterygota</taxon>
        <taxon>Neoptera</taxon>
        <taxon>Paraneoptera</taxon>
        <taxon>Thysanoptera</taxon>
        <taxon>Terebrantia</taxon>
        <taxon>Thripoidea</taxon>
        <taxon>Thripidae</taxon>
        <taxon>Frankliniella</taxon>
    </lineage>
</organism>
<dbReference type="GO" id="GO:0008270">
    <property type="term" value="F:zinc ion binding"/>
    <property type="evidence" value="ECO:0007669"/>
    <property type="project" value="UniProtKB-KW"/>
</dbReference>
<evidence type="ECO:0000313" key="7">
    <source>
        <dbReference type="EMBL" id="KAK3920218.1"/>
    </source>
</evidence>
<feature type="coiled-coil region" evidence="4">
    <location>
        <begin position="103"/>
        <end position="137"/>
    </location>
</feature>
<keyword evidence="2" id="KW-0862">Zinc</keyword>
<feature type="region of interest" description="Disordered" evidence="5">
    <location>
        <begin position="229"/>
        <end position="284"/>
    </location>
</feature>
<dbReference type="AlphaFoldDB" id="A0AAE1HFG8"/>
<keyword evidence="8" id="KW-1185">Reference proteome</keyword>
<reference evidence="7" key="1">
    <citation type="submission" date="2021-07" db="EMBL/GenBank/DDBJ databases">
        <authorList>
            <person name="Catto M.A."/>
            <person name="Jacobson A."/>
            <person name="Kennedy G."/>
            <person name="Labadie P."/>
            <person name="Hunt B.G."/>
            <person name="Srinivasan R."/>
        </authorList>
    </citation>
    <scope>NUCLEOTIDE SEQUENCE</scope>
    <source>
        <strain evidence="7">PL_HMW_Pooled</strain>
        <tissue evidence="7">Head</tissue>
    </source>
</reference>
<gene>
    <name evidence="7" type="ORF">KUF71_009505</name>
</gene>
<evidence type="ECO:0000256" key="1">
    <source>
        <dbReference type="ARBA" id="ARBA00022771"/>
    </source>
</evidence>
<sequence>MNLQCSGCFIDLHCDNYFPKTLQCGHTCCKECVQNLDMHQKCPSCGKVLLPDPVDHLFVVKQTERDKPGREQEHKEQVRQLARGIAAGEELVAQLVKAVPAAVQALKQLLDSANTQVGQLKQALEELRREKAGAGAAPELVPEQLEQAVRLVDGLRLMSIPKSSLVAVEEDGTVWKACDELGPAGRLLLLQLRVDGRLEKADGSAEAGGVPRQDDNDATASRLIQIDGGSALDSKTPLQDGASSLPQADYDSKTTVQDGDQSGEEIEGDGLDRSEDGLQAEDEPFVGPPGISVLTIVKKSDCDGELLKVNDILKSKRWLHARSLKNLNGDGSDVLLRVLAPQLEELEIEGVASPSVMEEVAKMKKLKRLICKCDKKVEVYPDLPLQLEELKINFPKENQLRCVDRMHGLRSLSVWGYIGTNVSFLPSPLDAGLLWLEVALHDNRLSTMLSLFRAHAHSLRLLRFFCGAHELHQERYYFPDLGKDLAAMNLSALEQLVLIRPYGKCDQVGDCLVQLRSFRESLGTSVDVVCSVCPRPE</sequence>
<dbReference type="InterPro" id="IPR013083">
    <property type="entry name" value="Znf_RING/FYVE/PHD"/>
</dbReference>
<evidence type="ECO:0000256" key="3">
    <source>
        <dbReference type="PROSITE-ProRule" id="PRU00175"/>
    </source>
</evidence>
<comment type="caution">
    <text evidence="7">The sequence shown here is derived from an EMBL/GenBank/DDBJ whole genome shotgun (WGS) entry which is preliminary data.</text>
</comment>
<feature type="domain" description="RING-type" evidence="6">
    <location>
        <begin position="5"/>
        <end position="45"/>
    </location>
</feature>
<name>A0AAE1HFG8_9NEOP</name>
<proteinExistence type="predicted"/>
<keyword evidence="4" id="KW-0175">Coiled coil</keyword>
<dbReference type="SUPFAM" id="SSF57850">
    <property type="entry name" value="RING/U-box"/>
    <property type="match status" value="1"/>
</dbReference>
<keyword evidence="1 3" id="KW-0863">Zinc-finger</keyword>
<dbReference type="Proteomes" id="UP001219518">
    <property type="component" value="Unassembled WGS sequence"/>
</dbReference>
<evidence type="ECO:0000256" key="2">
    <source>
        <dbReference type="ARBA" id="ARBA00022833"/>
    </source>
</evidence>
<keyword evidence="1 3" id="KW-0479">Metal-binding</keyword>
<dbReference type="PROSITE" id="PS50089">
    <property type="entry name" value="ZF_RING_2"/>
    <property type="match status" value="1"/>
</dbReference>
<reference evidence="7" key="2">
    <citation type="journal article" date="2023" name="BMC Genomics">
        <title>Pest status, molecular evolution, and epigenetic factors derived from the genome assembly of Frankliniella fusca, a thysanopteran phytovirus vector.</title>
        <authorList>
            <person name="Catto M.A."/>
            <person name="Labadie P.E."/>
            <person name="Jacobson A.L."/>
            <person name="Kennedy G.G."/>
            <person name="Srinivasan R."/>
            <person name="Hunt B.G."/>
        </authorList>
    </citation>
    <scope>NUCLEOTIDE SEQUENCE</scope>
    <source>
        <strain evidence="7">PL_HMW_Pooled</strain>
    </source>
</reference>
<dbReference type="InterPro" id="IPR001841">
    <property type="entry name" value="Znf_RING"/>
</dbReference>
<evidence type="ECO:0000256" key="4">
    <source>
        <dbReference type="SAM" id="Coils"/>
    </source>
</evidence>
<protein>
    <submittedName>
        <fullName evidence="7">E3 ubiquitin-protein ligase COP1</fullName>
    </submittedName>
</protein>
<accession>A0AAE1HFG8</accession>